<reference evidence="2" key="2">
    <citation type="submission" date="2020-08" db="EMBL/GenBank/DDBJ databases">
        <title>Plant Genome Project.</title>
        <authorList>
            <person name="Zhang R.-G."/>
        </authorList>
    </citation>
    <scope>NUCLEOTIDE SEQUENCE</scope>
    <source>
        <strain evidence="2">Huo1</strain>
        <tissue evidence="2">Leaf</tissue>
    </source>
</reference>
<evidence type="ECO:0000256" key="1">
    <source>
        <dbReference type="SAM" id="MobiDB-lite"/>
    </source>
</evidence>
<dbReference type="Gene3D" id="3.40.640.10">
    <property type="entry name" value="Type I PLP-dependent aspartate aminotransferase-like (Major domain)"/>
    <property type="match status" value="1"/>
</dbReference>
<evidence type="ECO:0000313" key="3">
    <source>
        <dbReference type="Proteomes" id="UP000298416"/>
    </source>
</evidence>
<dbReference type="Proteomes" id="UP000298416">
    <property type="component" value="Unassembled WGS sequence"/>
</dbReference>
<comment type="caution">
    <text evidence="2">The sequence shown here is derived from an EMBL/GenBank/DDBJ whole genome shotgun (WGS) entry which is preliminary data.</text>
</comment>
<protein>
    <submittedName>
        <fullName evidence="2">Uncharacterized protein</fullName>
    </submittedName>
</protein>
<organism evidence="2">
    <name type="scientific">Salvia splendens</name>
    <name type="common">Scarlet sage</name>
    <dbReference type="NCBI Taxonomy" id="180675"/>
    <lineage>
        <taxon>Eukaryota</taxon>
        <taxon>Viridiplantae</taxon>
        <taxon>Streptophyta</taxon>
        <taxon>Embryophyta</taxon>
        <taxon>Tracheophyta</taxon>
        <taxon>Spermatophyta</taxon>
        <taxon>Magnoliopsida</taxon>
        <taxon>eudicotyledons</taxon>
        <taxon>Gunneridae</taxon>
        <taxon>Pentapetalae</taxon>
        <taxon>asterids</taxon>
        <taxon>lamiids</taxon>
        <taxon>Lamiales</taxon>
        <taxon>Lamiaceae</taxon>
        <taxon>Nepetoideae</taxon>
        <taxon>Mentheae</taxon>
        <taxon>Salviinae</taxon>
        <taxon>Salvia</taxon>
        <taxon>Salvia subgen. Calosphace</taxon>
        <taxon>core Calosphace</taxon>
    </lineage>
</organism>
<accession>A0A8X8WZU5</accession>
<evidence type="ECO:0000313" key="2">
    <source>
        <dbReference type="EMBL" id="KAG6404155.1"/>
    </source>
</evidence>
<keyword evidence="3" id="KW-1185">Reference proteome</keyword>
<dbReference type="PANTHER" id="PTHR14237:SF50">
    <property type="entry name" value="OS11G0487100 PROTEIN"/>
    <property type="match status" value="1"/>
</dbReference>
<feature type="region of interest" description="Disordered" evidence="1">
    <location>
        <begin position="1"/>
        <end position="24"/>
    </location>
</feature>
<gene>
    <name evidence="2" type="ORF">SASPL_136395</name>
</gene>
<name>A0A8X8WZU5_SALSN</name>
<reference evidence="2" key="1">
    <citation type="submission" date="2018-01" db="EMBL/GenBank/DDBJ databases">
        <authorList>
            <person name="Mao J.F."/>
        </authorList>
    </citation>
    <scope>NUCLEOTIDE SEQUENCE</scope>
    <source>
        <strain evidence="2">Huo1</strain>
        <tissue evidence="2">Leaf</tissue>
    </source>
</reference>
<proteinExistence type="predicted"/>
<feature type="compositionally biased region" description="Basic and acidic residues" evidence="1">
    <location>
        <begin position="1"/>
        <end position="17"/>
    </location>
</feature>
<dbReference type="AlphaFoldDB" id="A0A8X8WZU5"/>
<dbReference type="PANTHER" id="PTHR14237">
    <property type="entry name" value="MOLYBDOPTERIN COFACTOR SULFURASE MOSC"/>
    <property type="match status" value="1"/>
</dbReference>
<dbReference type="EMBL" id="PNBA02000013">
    <property type="protein sequence ID" value="KAG6404155.1"/>
    <property type="molecule type" value="Genomic_DNA"/>
</dbReference>
<dbReference type="InterPro" id="IPR015421">
    <property type="entry name" value="PyrdxlP-dep_Trfase_major"/>
</dbReference>
<sequence>MGRERSATTMERNDEKQAVISPGMKVAKEEDMRKSLFSAAKSPTETGRPSSMVYKKDHRVIPAHIVAEAISTLHGLDLRWSGPITPTEMQYVEQYVVAKYQEYCNALVEGGEKTDLYDLCIKENLKNLSQMTSGNHQEEFPETPLEAASLISRIHSWSHRDCSASSPKSPLSSGALTIRMQLPDEEYLVLFTQNYKDAMMLVGESYPFFKGNYYLTIIGEDADYVKEFATYKESRVIAAPESWLDLRIKGSQLSHYFRRKCKHTPKGLFSYPVEVNGMRYSMHWISEAHRNSWHVLLDTTALAVGEDQLNLALYRPDFVLCSPDNTHAHSSTVTCLLVRRKSFDMSTSSAAVNE</sequence>